<dbReference type="OrthoDB" id="15189at2759"/>
<evidence type="ECO:0000256" key="4">
    <source>
        <dbReference type="SAM" id="MobiDB-lite"/>
    </source>
</evidence>
<dbReference type="GO" id="GO:0006508">
    <property type="term" value="P:proteolysis"/>
    <property type="evidence" value="ECO:0007669"/>
    <property type="project" value="UniProtKB-KW"/>
</dbReference>
<evidence type="ECO:0000256" key="2">
    <source>
        <dbReference type="ARBA" id="ARBA00022750"/>
    </source>
</evidence>
<keyword evidence="3" id="KW-0378">Hydrolase</keyword>
<dbReference type="GO" id="GO:0004190">
    <property type="term" value="F:aspartic-type endopeptidase activity"/>
    <property type="evidence" value="ECO:0007669"/>
    <property type="project" value="UniProtKB-KW"/>
</dbReference>
<feature type="transmembrane region" description="Helical" evidence="5">
    <location>
        <begin position="469"/>
        <end position="492"/>
    </location>
</feature>
<protein>
    <submittedName>
        <fullName evidence="8">Aspartic peptidase A1</fullName>
    </submittedName>
</protein>
<evidence type="ECO:0000313" key="8">
    <source>
        <dbReference type="EMBL" id="KAH8081983.1"/>
    </source>
</evidence>
<keyword evidence="3" id="KW-0645">Protease</keyword>
<keyword evidence="2 3" id="KW-0064">Aspartyl protease</keyword>
<dbReference type="PANTHER" id="PTHR47966:SF73">
    <property type="entry name" value="PEPTIDASE A1 DOMAIN-CONTAINING PROTEIN"/>
    <property type="match status" value="1"/>
</dbReference>
<comment type="caution">
    <text evidence="8">The sequence shown here is derived from an EMBL/GenBank/DDBJ whole genome shotgun (WGS) entry which is preliminary data.</text>
</comment>
<dbReference type="AlphaFoldDB" id="A0A8K0XKG6"/>
<feature type="chain" id="PRO_5035465713" evidence="6">
    <location>
        <begin position="25"/>
        <end position="553"/>
    </location>
</feature>
<gene>
    <name evidence="8" type="ORF">BXZ70DRAFT_979499</name>
</gene>
<evidence type="ECO:0000313" key="9">
    <source>
        <dbReference type="Proteomes" id="UP000813824"/>
    </source>
</evidence>
<evidence type="ECO:0000256" key="5">
    <source>
        <dbReference type="SAM" id="Phobius"/>
    </source>
</evidence>
<keyword evidence="5" id="KW-0472">Membrane</keyword>
<dbReference type="Proteomes" id="UP000813824">
    <property type="component" value="Unassembled WGS sequence"/>
</dbReference>
<keyword evidence="6" id="KW-0732">Signal</keyword>
<dbReference type="Pfam" id="PF00026">
    <property type="entry name" value="Asp"/>
    <property type="match status" value="1"/>
</dbReference>
<keyword evidence="5" id="KW-1133">Transmembrane helix</keyword>
<keyword evidence="9" id="KW-1185">Reference proteome</keyword>
<feature type="domain" description="Peptidase A1" evidence="7">
    <location>
        <begin position="69"/>
        <end position="404"/>
    </location>
</feature>
<name>A0A8K0XKG6_9AGAR</name>
<evidence type="ECO:0000256" key="6">
    <source>
        <dbReference type="SAM" id="SignalP"/>
    </source>
</evidence>
<feature type="signal peptide" evidence="6">
    <location>
        <begin position="1"/>
        <end position="24"/>
    </location>
</feature>
<keyword evidence="5" id="KW-0812">Transmembrane</keyword>
<dbReference type="PROSITE" id="PS51767">
    <property type="entry name" value="PEPTIDASE_A1"/>
    <property type="match status" value="1"/>
</dbReference>
<proteinExistence type="inferred from homology"/>
<dbReference type="PROSITE" id="PS00141">
    <property type="entry name" value="ASP_PROTEASE"/>
    <property type="match status" value="1"/>
</dbReference>
<evidence type="ECO:0000256" key="1">
    <source>
        <dbReference type="ARBA" id="ARBA00007447"/>
    </source>
</evidence>
<dbReference type="InterPro" id="IPR021109">
    <property type="entry name" value="Peptidase_aspartic_dom_sf"/>
</dbReference>
<sequence>MLSLLPFSLLSLLAINYASTPVDATSLPFKVRTKNPLATRTPQPAPRRSLFSRGPDSIIPVHNTHNAEYISNITLGGRQIPVLLDTGSSDLWVTGNVPNTKDLGKAVSLNYAVGNAHGDVHTADLQFAGYTVKDQAYLLVEDVSSFKMDIKAQGFEGLIGLGPNSGSTILDKIDDKSANSVLDRIFSQNTTTANYLTMLLDRLGDHGSNITGTLTVSELAPGYEKIATMPKLPVDKVHRLTDADQHWQVYTDPDGVIGPDGLPIKVKSIVPSAPDNQLVAVFDSGYTFPQVPREMADAIYGRVPGAVYNEVSEIWTVPCGQLINLSFKFGGYEFPVHPLDVSSSDFNMVDATGNPVCVGSFQPITSAFSLLGEYDIILGMGFMRNVYTLLDYGDWIKDSSVDRNPPFIQLLSVTDRAAAKQDFINTRLAGVDSTNDPAYKLLPPDQMQHSPISSEEKKKKYEEKVLSRWPYILVGCLAFVLIIIGVITWRCCLWRKRRNARKANTAAALGISTRNTGSEPAYPMHAQGGGSSPMYKSQYSMDDPYGFRGSHKV</sequence>
<dbReference type="PRINTS" id="PR00792">
    <property type="entry name" value="PEPSIN"/>
</dbReference>
<reference evidence="8" key="1">
    <citation type="journal article" date="2021" name="New Phytol.">
        <title>Evolutionary innovations through gain and loss of genes in the ectomycorrhizal Boletales.</title>
        <authorList>
            <person name="Wu G."/>
            <person name="Miyauchi S."/>
            <person name="Morin E."/>
            <person name="Kuo A."/>
            <person name="Drula E."/>
            <person name="Varga T."/>
            <person name="Kohler A."/>
            <person name="Feng B."/>
            <person name="Cao Y."/>
            <person name="Lipzen A."/>
            <person name="Daum C."/>
            <person name="Hundley H."/>
            <person name="Pangilinan J."/>
            <person name="Johnson J."/>
            <person name="Barry K."/>
            <person name="LaButti K."/>
            <person name="Ng V."/>
            <person name="Ahrendt S."/>
            <person name="Min B."/>
            <person name="Choi I.G."/>
            <person name="Park H."/>
            <person name="Plett J.M."/>
            <person name="Magnuson J."/>
            <person name="Spatafora J.W."/>
            <person name="Nagy L.G."/>
            <person name="Henrissat B."/>
            <person name="Grigoriev I.V."/>
            <person name="Yang Z.L."/>
            <person name="Xu J."/>
            <person name="Martin F.M."/>
        </authorList>
    </citation>
    <scope>NUCLEOTIDE SEQUENCE</scope>
    <source>
        <strain evidence="8">KKN 215</strain>
    </source>
</reference>
<accession>A0A8K0XKG6</accession>
<dbReference type="InterPro" id="IPR001969">
    <property type="entry name" value="Aspartic_peptidase_AS"/>
</dbReference>
<dbReference type="InterPro" id="IPR001461">
    <property type="entry name" value="Aspartic_peptidase_A1"/>
</dbReference>
<organism evidence="8 9">
    <name type="scientific">Cristinia sonorae</name>
    <dbReference type="NCBI Taxonomy" id="1940300"/>
    <lineage>
        <taxon>Eukaryota</taxon>
        <taxon>Fungi</taxon>
        <taxon>Dikarya</taxon>
        <taxon>Basidiomycota</taxon>
        <taxon>Agaricomycotina</taxon>
        <taxon>Agaricomycetes</taxon>
        <taxon>Agaricomycetidae</taxon>
        <taxon>Agaricales</taxon>
        <taxon>Pleurotineae</taxon>
        <taxon>Stephanosporaceae</taxon>
        <taxon>Cristinia</taxon>
    </lineage>
</organism>
<dbReference type="SUPFAM" id="SSF50630">
    <property type="entry name" value="Acid proteases"/>
    <property type="match status" value="1"/>
</dbReference>
<feature type="region of interest" description="Disordered" evidence="4">
    <location>
        <begin position="518"/>
        <end position="537"/>
    </location>
</feature>
<dbReference type="InterPro" id="IPR033121">
    <property type="entry name" value="PEPTIDASE_A1"/>
</dbReference>
<dbReference type="Gene3D" id="2.40.70.10">
    <property type="entry name" value="Acid Proteases"/>
    <property type="match status" value="2"/>
</dbReference>
<dbReference type="InterPro" id="IPR034164">
    <property type="entry name" value="Pepsin-like_dom"/>
</dbReference>
<dbReference type="EMBL" id="JAEVFJ010000051">
    <property type="protein sequence ID" value="KAH8081983.1"/>
    <property type="molecule type" value="Genomic_DNA"/>
</dbReference>
<comment type="similarity">
    <text evidence="1 3">Belongs to the peptidase A1 family.</text>
</comment>
<dbReference type="CDD" id="cd05471">
    <property type="entry name" value="pepsin_like"/>
    <property type="match status" value="1"/>
</dbReference>
<evidence type="ECO:0000256" key="3">
    <source>
        <dbReference type="RuleBase" id="RU000454"/>
    </source>
</evidence>
<dbReference type="PANTHER" id="PTHR47966">
    <property type="entry name" value="BETA-SITE APP-CLEAVING ENZYME, ISOFORM A-RELATED"/>
    <property type="match status" value="1"/>
</dbReference>
<evidence type="ECO:0000259" key="7">
    <source>
        <dbReference type="PROSITE" id="PS51767"/>
    </source>
</evidence>